<proteinExistence type="predicted"/>
<dbReference type="PROSITE" id="PS01359">
    <property type="entry name" value="ZF_PHD_1"/>
    <property type="match status" value="1"/>
</dbReference>
<feature type="region of interest" description="Disordered" evidence="5">
    <location>
        <begin position="22"/>
        <end position="50"/>
    </location>
</feature>
<dbReference type="GeneID" id="27354595"/>
<dbReference type="STRING" id="215243.A0A0D2DWB1"/>
<keyword evidence="8" id="KW-1185">Reference proteome</keyword>
<feature type="domain" description="PHD-type" evidence="6">
    <location>
        <begin position="345"/>
        <end position="401"/>
    </location>
</feature>
<dbReference type="InterPro" id="IPR001965">
    <property type="entry name" value="Znf_PHD"/>
</dbReference>
<evidence type="ECO:0000256" key="4">
    <source>
        <dbReference type="PROSITE-ProRule" id="PRU00146"/>
    </source>
</evidence>
<evidence type="ECO:0000313" key="7">
    <source>
        <dbReference type="EMBL" id="KIW46900.1"/>
    </source>
</evidence>
<dbReference type="CDD" id="cd15502">
    <property type="entry name" value="PHD_Phf1p_Phf2p_like"/>
    <property type="match status" value="1"/>
</dbReference>
<feature type="compositionally biased region" description="Polar residues" evidence="5">
    <location>
        <begin position="175"/>
        <end position="185"/>
    </location>
</feature>
<evidence type="ECO:0000256" key="5">
    <source>
        <dbReference type="SAM" id="MobiDB-lite"/>
    </source>
</evidence>
<evidence type="ECO:0000313" key="8">
    <source>
        <dbReference type="Proteomes" id="UP000053342"/>
    </source>
</evidence>
<evidence type="ECO:0000256" key="1">
    <source>
        <dbReference type="ARBA" id="ARBA00022723"/>
    </source>
</evidence>
<dbReference type="AlphaFoldDB" id="A0A0D2DWB1"/>
<feature type="compositionally biased region" description="Polar residues" evidence="5">
    <location>
        <begin position="287"/>
        <end position="329"/>
    </location>
</feature>
<dbReference type="Proteomes" id="UP000053342">
    <property type="component" value="Unassembled WGS sequence"/>
</dbReference>
<feature type="compositionally biased region" description="Polar residues" evidence="5">
    <location>
        <begin position="64"/>
        <end position="78"/>
    </location>
</feature>
<dbReference type="EMBL" id="KN847333">
    <property type="protein sequence ID" value="KIW46900.1"/>
    <property type="molecule type" value="Genomic_DNA"/>
</dbReference>
<dbReference type="Gene3D" id="3.30.40.10">
    <property type="entry name" value="Zinc/RING finger domain, C3HC4 (zinc finger)"/>
    <property type="match status" value="1"/>
</dbReference>
<accession>A0A0D2DWB1</accession>
<dbReference type="SMART" id="SM00249">
    <property type="entry name" value="PHD"/>
    <property type="match status" value="1"/>
</dbReference>
<feature type="region of interest" description="Disordered" evidence="5">
    <location>
        <begin position="64"/>
        <end position="87"/>
    </location>
</feature>
<dbReference type="InterPro" id="IPR013083">
    <property type="entry name" value="Znf_RING/FYVE/PHD"/>
</dbReference>
<sequence>MATPPEQPTFRSSVKIDVANVLGNKPDQPVSGISQPTTPPSALIFSGSSDEATPENTIIVTAPSQTSSGVSRSVTYQPGASLPRKGSFPDLLPHGHEVPPAIGGGNLAREVTANINTNAQAVYKLDKDELQTDSDPDFRYSRGSFVTFPSSTLPSSGHTHGSIAKNTDHSMMSVDESSTSNVSEDVSNDPATRKRKQYVLCDGSVVSGKGLGRGRPGVKRGPRNTKDQSANNGSPLTAADTSNDALKHPSKKRKSVDGNTLSARSTTAESVTTQSRESSEEYKPTGHTRSGRQTQKPVNLTNENTTSASPTKPSRAGSNNVATPSSSAKTHPKIKRRIYRGREQFALCEHCSRGHGPPGNVIVFCDACNKCWHQRCHDPQISKQTVSDAKAEWYCTECDRILHGKKAKKTNNKVKAVPAPSVVPATPVYAGTRLGGRFLKADQKLAYLHTLSKENLVSLLMHASDLAPDLPIFQTLVTPAQPAIVPQAQFTSTYVTPVTNLPTSREVDGGDAVDEGYDGYYDEHAALYPKPGHGIRLPPEKEDLHMLLEGKDSRTFSHWVRGMPGNEYSGSGNATNRH</sequence>
<dbReference type="SUPFAM" id="SSF57903">
    <property type="entry name" value="FYVE/PHD zinc finger"/>
    <property type="match status" value="1"/>
</dbReference>
<dbReference type="VEuPathDB" id="FungiDB:PV06_02521"/>
<evidence type="ECO:0000256" key="2">
    <source>
        <dbReference type="ARBA" id="ARBA00022771"/>
    </source>
</evidence>
<dbReference type="InterPro" id="IPR019787">
    <property type="entry name" value="Znf_PHD-finger"/>
</dbReference>
<dbReference type="InterPro" id="IPR011011">
    <property type="entry name" value="Znf_FYVE_PHD"/>
</dbReference>
<dbReference type="RefSeq" id="XP_016267116.1">
    <property type="nucleotide sequence ID" value="XM_016403219.1"/>
</dbReference>
<dbReference type="PROSITE" id="PS50016">
    <property type="entry name" value="ZF_PHD_2"/>
    <property type="match status" value="1"/>
</dbReference>
<feature type="compositionally biased region" description="Polar residues" evidence="5">
    <location>
        <begin position="227"/>
        <end position="244"/>
    </location>
</feature>
<reference evidence="7 8" key="1">
    <citation type="submission" date="2015-01" db="EMBL/GenBank/DDBJ databases">
        <title>The Genome Sequence of Exophiala oligosperma CBS72588.</title>
        <authorList>
            <consortium name="The Broad Institute Genomics Platform"/>
            <person name="Cuomo C."/>
            <person name="de Hoog S."/>
            <person name="Gorbushina A."/>
            <person name="Stielow B."/>
            <person name="Teixiera M."/>
            <person name="Abouelleil A."/>
            <person name="Chapman S.B."/>
            <person name="Priest M."/>
            <person name="Young S.K."/>
            <person name="Wortman J."/>
            <person name="Nusbaum C."/>
            <person name="Birren B."/>
        </authorList>
    </citation>
    <scope>NUCLEOTIDE SEQUENCE [LARGE SCALE GENOMIC DNA]</scope>
    <source>
        <strain evidence="7 8">CBS 72588</strain>
    </source>
</reference>
<keyword evidence="3" id="KW-0862">Zinc</keyword>
<evidence type="ECO:0000259" key="6">
    <source>
        <dbReference type="PROSITE" id="PS50016"/>
    </source>
</evidence>
<dbReference type="HOGENOM" id="CLU_033346_0_0_1"/>
<protein>
    <recommendedName>
        <fullName evidence="6">PHD-type domain-containing protein</fullName>
    </recommendedName>
</protein>
<dbReference type="InterPro" id="IPR019786">
    <property type="entry name" value="Zinc_finger_PHD-type_CS"/>
</dbReference>
<keyword evidence="1" id="KW-0479">Metal-binding</keyword>
<keyword evidence="2 4" id="KW-0863">Zinc-finger</keyword>
<dbReference type="OrthoDB" id="5863171at2759"/>
<dbReference type="GO" id="GO:0008270">
    <property type="term" value="F:zinc ion binding"/>
    <property type="evidence" value="ECO:0007669"/>
    <property type="project" value="UniProtKB-KW"/>
</dbReference>
<feature type="compositionally biased region" description="Polar residues" evidence="5">
    <location>
        <begin position="148"/>
        <end position="159"/>
    </location>
</feature>
<name>A0A0D2DWB1_9EURO</name>
<feature type="compositionally biased region" description="Polar residues" evidence="5">
    <location>
        <begin position="257"/>
        <end position="276"/>
    </location>
</feature>
<feature type="region of interest" description="Disordered" evidence="5">
    <location>
        <begin position="148"/>
        <end position="335"/>
    </location>
</feature>
<organism evidence="7 8">
    <name type="scientific">Exophiala oligosperma</name>
    <dbReference type="NCBI Taxonomy" id="215243"/>
    <lineage>
        <taxon>Eukaryota</taxon>
        <taxon>Fungi</taxon>
        <taxon>Dikarya</taxon>
        <taxon>Ascomycota</taxon>
        <taxon>Pezizomycotina</taxon>
        <taxon>Eurotiomycetes</taxon>
        <taxon>Chaetothyriomycetidae</taxon>
        <taxon>Chaetothyriales</taxon>
        <taxon>Herpotrichiellaceae</taxon>
        <taxon>Exophiala</taxon>
    </lineage>
</organism>
<gene>
    <name evidence="7" type="ORF">PV06_02521</name>
</gene>
<dbReference type="Pfam" id="PF00628">
    <property type="entry name" value="PHD"/>
    <property type="match status" value="1"/>
</dbReference>
<evidence type="ECO:0000256" key="3">
    <source>
        <dbReference type="ARBA" id="ARBA00022833"/>
    </source>
</evidence>